<protein>
    <recommendedName>
        <fullName evidence="3">Integrase</fullName>
    </recommendedName>
</protein>
<accession>A0A1B4FN03</accession>
<dbReference type="EMBL" id="CP013387">
    <property type="protein sequence ID" value="AOJ05051.1"/>
    <property type="molecule type" value="Genomic_DNA"/>
</dbReference>
<reference evidence="1 2" key="1">
    <citation type="submission" date="2015-12" db="EMBL/GenBank/DDBJ databases">
        <title>Diversity of Burkholderia near neighbor genomes.</title>
        <authorList>
            <person name="Sahl J."/>
            <person name="Wagner D."/>
            <person name="Keim P."/>
        </authorList>
    </citation>
    <scope>NUCLEOTIDE SEQUENCE [LARGE SCALE GENOMIC DNA]</scope>
    <source>
        <strain evidence="1 2">BDU6</strain>
    </source>
</reference>
<keyword evidence="2" id="KW-1185">Reference proteome</keyword>
<dbReference type="AlphaFoldDB" id="A0A1B4FN03"/>
<name>A0A1B4FN03_9BURK</name>
<dbReference type="GO" id="GO:0003677">
    <property type="term" value="F:DNA binding"/>
    <property type="evidence" value="ECO:0007669"/>
    <property type="project" value="InterPro"/>
</dbReference>
<proteinExistence type="predicted"/>
<evidence type="ECO:0000313" key="2">
    <source>
        <dbReference type="Proteomes" id="UP000062519"/>
    </source>
</evidence>
<organism evidence="1 2">
    <name type="scientific">Burkholderia mayonis</name>
    <dbReference type="NCBI Taxonomy" id="1385591"/>
    <lineage>
        <taxon>Bacteria</taxon>
        <taxon>Pseudomonadati</taxon>
        <taxon>Pseudomonadota</taxon>
        <taxon>Betaproteobacteria</taxon>
        <taxon>Burkholderiales</taxon>
        <taxon>Burkholderiaceae</taxon>
        <taxon>Burkholderia</taxon>
        <taxon>pseudomallei group</taxon>
    </lineage>
</organism>
<dbReference type="Proteomes" id="UP000062519">
    <property type="component" value="Chromosome 2"/>
</dbReference>
<evidence type="ECO:0008006" key="3">
    <source>
        <dbReference type="Google" id="ProtNLM"/>
    </source>
</evidence>
<gene>
    <name evidence="1" type="ORF">WS70_25325</name>
</gene>
<dbReference type="SUPFAM" id="SSF56349">
    <property type="entry name" value="DNA breaking-rejoining enzymes"/>
    <property type="match status" value="1"/>
</dbReference>
<evidence type="ECO:0000313" key="1">
    <source>
        <dbReference type="EMBL" id="AOJ05051.1"/>
    </source>
</evidence>
<dbReference type="KEGG" id="buu:WS70_25325"/>
<dbReference type="InterPro" id="IPR011010">
    <property type="entry name" value="DNA_brk_join_enz"/>
</dbReference>
<sequence>MVIPQASDERHVYKGRREMLEIARACPNRQARAAIRAAFYSGMRFNEILRAKPTKNGFSLGTKKMGDRESFRSIPVSRSLRAE</sequence>